<dbReference type="Pfam" id="PF14361">
    <property type="entry name" value="RsbRD_N"/>
    <property type="match status" value="1"/>
</dbReference>
<dbReference type="Pfam" id="PF01740">
    <property type="entry name" value="STAS"/>
    <property type="match status" value="1"/>
</dbReference>
<evidence type="ECO:0000313" key="4">
    <source>
        <dbReference type="Proteomes" id="UP000534783"/>
    </source>
</evidence>
<gene>
    <name evidence="3" type="ORF">MNODULE_15840</name>
</gene>
<name>A0A7X6IBX2_9BACT</name>
<evidence type="ECO:0000256" key="1">
    <source>
        <dbReference type="ARBA" id="ARBA00022553"/>
    </source>
</evidence>
<accession>A0A7X6IBX2</accession>
<dbReference type="PANTHER" id="PTHR33745">
    <property type="entry name" value="RSBT ANTAGONIST PROTEIN RSBS-RELATED"/>
    <property type="match status" value="1"/>
</dbReference>
<dbReference type="InterPro" id="IPR036513">
    <property type="entry name" value="STAS_dom_sf"/>
</dbReference>
<evidence type="ECO:0000313" key="3">
    <source>
        <dbReference type="EMBL" id="NKE72221.1"/>
    </source>
</evidence>
<evidence type="ECO:0000259" key="2">
    <source>
        <dbReference type="PROSITE" id="PS50801"/>
    </source>
</evidence>
<dbReference type="RefSeq" id="WP_168061681.1">
    <property type="nucleotide sequence ID" value="NZ_VTOW01000003.1"/>
</dbReference>
<dbReference type="InterPro" id="IPR025751">
    <property type="entry name" value="RsbRD_N_dom"/>
</dbReference>
<dbReference type="Gene3D" id="3.30.750.24">
    <property type="entry name" value="STAS domain"/>
    <property type="match status" value="1"/>
</dbReference>
<keyword evidence="1" id="KW-0597">Phosphoprotein</keyword>
<keyword evidence="4" id="KW-1185">Reference proteome</keyword>
<comment type="caution">
    <text evidence="3">The sequence shown here is derived from an EMBL/GenBank/DDBJ whole genome shotgun (WGS) entry which is preliminary data.</text>
</comment>
<dbReference type="AlphaFoldDB" id="A0A7X6IBX2"/>
<dbReference type="InterPro" id="IPR051932">
    <property type="entry name" value="Bact_StressResp_Reg"/>
</dbReference>
<dbReference type="CDD" id="cd07041">
    <property type="entry name" value="STAS_RsbR_RsbS_like"/>
    <property type="match status" value="1"/>
</dbReference>
<sequence>MKGQKFLEILRKRKDEILENWVKRQLPLAGKGGVTSDELRRQCVEFLDLLENVIQSGASSPDDPKTAPIVEFLKEVSRDRVMRGFSPTETAVFIFSLKEIVLPMLQPLAKNEETFSSEVMPLSLLLDQMGLLTFEQYLNNREEVIARQQLDMTELSTPVVKIWEGILALPLIGTLDSRRTMTVMEKLLQKIVDTTATVAILDITGVPTVDTLVANHIMKTVAATRLLGAEVIITGVSPAIAQTIVHLGVDLSGIQTRATMAEGLKLALRMTKQQMTEEARNGVNLLEKGIAAAQTAQARKGRS</sequence>
<reference evidence="3 4" key="1">
    <citation type="journal article" date="2020" name="Nature">
        <title>Bacterial chemolithoautotrophy via manganese oxidation.</title>
        <authorList>
            <person name="Yu H."/>
            <person name="Leadbetter J.R."/>
        </authorList>
    </citation>
    <scope>NUCLEOTIDE SEQUENCE [LARGE SCALE GENOMIC DNA]</scope>
    <source>
        <strain evidence="3 4">Mn-1</strain>
    </source>
</reference>
<protein>
    <submittedName>
        <fullName evidence="3">STAS domain-containing protein</fullName>
    </submittedName>
</protein>
<organism evidence="3 4">
    <name type="scientific">Candidatus Manganitrophus noduliformans</name>
    <dbReference type="NCBI Taxonomy" id="2606439"/>
    <lineage>
        <taxon>Bacteria</taxon>
        <taxon>Pseudomonadati</taxon>
        <taxon>Nitrospirota</taxon>
        <taxon>Nitrospiria</taxon>
        <taxon>Candidatus Troglogloeales</taxon>
        <taxon>Candidatus Manganitrophaceae</taxon>
        <taxon>Candidatus Manganitrophus</taxon>
    </lineage>
</organism>
<dbReference type="PANTHER" id="PTHR33745:SF3">
    <property type="entry name" value="RSBT CO-ANTAGONIST PROTEIN RSBRC"/>
    <property type="match status" value="1"/>
</dbReference>
<dbReference type="EMBL" id="VTOW01000003">
    <property type="protein sequence ID" value="NKE72221.1"/>
    <property type="molecule type" value="Genomic_DNA"/>
</dbReference>
<feature type="domain" description="STAS" evidence="2">
    <location>
        <begin position="156"/>
        <end position="267"/>
    </location>
</feature>
<dbReference type="PROSITE" id="PS50801">
    <property type="entry name" value="STAS"/>
    <property type="match status" value="1"/>
</dbReference>
<proteinExistence type="predicted"/>
<dbReference type="SUPFAM" id="SSF52091">
    <property type="entry name" value="SpoIIaa-like"/>
    <property type="match status" value="1"/>
</dbReference>
<dbReference type="Proteomes" id="UP000534783">
    <property type="component" value="Unassembled WGS sequence"/>
</dbReference>
<dbReference type="InterPro" id="IPR002645">
    <property type="entry name" value="STAS_dom"/>
</dbReference>